<proteinExistence type="predicted"/>
<sequence length="360" mass="40872">MGQYWTIVNLDKRQKRSSGKLGEDLFNGIWTYLPTLLTRPTGIGSANLDEILESSRFVRERKTDKINRTLKSCHETSGPISKCGGKVNDVSHPPFVSRSLLTLPVEILTMVFDLISADVDVIYLSMASKTLWYIGYNCLQKRYCEDLGEWAGDRLICLGDYFSKEDLPEGVSVEDVKGLEPFGSEEEEEEEDEGSTCTYVEWSSPCFPPSNYYDWKFSSSLSALSRSLYFPLVSVNVVYDMDREWILCNLTKHEYIRGRAIADMTGTENSNGPFMGDRLNLGTVLITRICWSSELNTSLSHNPENIHRGAWAGHRIKITTVDKINDDLSTWKDISDVVVKDIEAIWEADCGGEWKDMKCW</sequence>
<dbReference type="AlphaFoldDB" id="A0AAW0G5V5"/>
<name>A0AAW0G5V5_9APHY</name>
<evidence type="ECO:0000313" key="2">
    <source>
        <dbReference type="Proteomes" id="UP001385951"/>
    </source>
</evidence>
<reference evidence="1 2" key="1">
    <citation type="submission" date="2022-09" db="EMBL/GenBank/DDBJ databases">
        <authorList>
            <person name="Palmer J.M."/>
        </authorList>
    </citation>
    <scope>NUCLEOTIDE SEQUENCE [LARGE SCALE GENOMIC DNA]</scope>
    <source>
        <strain evidence="1 2">DSM 7382</strain>
    </source>
</reference>
<protein>
    <recommendedName>
        <fullName evidence="3">F-box domain-containing protein</fullName>
    </recommendedName>
</protein>
<gene>
    <name evidence="1" type="ORF">QCA50_008216</name>
</gene>
<comment type="caution">
    <text evidence="1">The sequence shown here is derived from an EMBL/GenBank/DDBJ whole genome shotgun (WGS) entry which is preliminary data.</text>
</comment>
<organism evidence="1 2">
    <name type="scientific">Cerrena zonata</name>
    <dbReference type="NCBI Taxonomy" id="2478898"/>
    <lineage>
        <taxon>Eukaryota</taxon>
        <taxon>Fungi</taxon>
        <taxon>Dikarya</taxon>
        <taxon>Basidiomycota</taxon>
        <taxon>Agaricomycotina</taxon>
        <taxon>Agaricomycetes</taxon>
        <taxon>Polyporales</taxon>
        <taxon>Cerrenaceae</taxon>
        <taxon>Cerrena</taxon>
    </lineage>
</organism>
<keyword evidence="2" id="KW-1185">Reference proteome</keyword>
<dbReference type="Proteomes" id="UP001385951">
    <property type="component" value="Unassembled WGS sequence"/>
</dbReference>
<evidence type="ECO:0000313" key="1">
    <source>
        <dbReference type="EMBL" id="KAK7688678.1"/>
    </source>
</evidence>
<evidence type="ECO:0008006" key="3">
    <source>
        <dbReference type="Google" id="ProtNLM"/>
    </source>
</evidence>
<dbReference type="EMBL" id="JASBNA010000010">
    <property type="protein sequence ID" value="KAK7688678.1"/>
    <property type="molecule type" value="Genomic_DNA"/>
</dbReference>
<accession>A0AAW0G5V5</accession>